<dbReference type="PANTHER" id="PTHR16483">
    <property type="entry name" value="GASTROKINE 1"/>
    <property type="match status" value="1"/>
</dbReference>
<dbReference type="Proteomes" id="UP000812440">
    <property type="component" value="Chromosome 3"/>
</dbReference>
<gene>
    <name evidence="4" type="ORF">GDO86_006586</name>
</gene>
<accession>A0A8T2JBG0</accession>
<comment type="caution">
    <text evidence="4">The sequence shown here is derived from an EMBL/GenBank/DDBJ whole genome shotgun (WGS) entry which is preliminary data.</text>
</comment>
<protein>
    <recommendedName>
        <fullName evidence="3">BRICHOS domain-containing protein</fullName>
    </recommendedName>
</protein>
<keyword evidence="1" id="KW-1015">Disulfide bond</keyword>
<reference evidence="4" key="1">
    <citation type="thesis" date="2020" institute="ProQuest LLC" country="789 East Eisenhower Parkway, Ann Arbor, MI, USA">
        <title>Comparative Genomics and Chromosome Evolution.</title>
        <authorList>
            <person name="Mudd A.B."/>
        </authorList>
    </citation>
    <scope>NUCLEOTIDE SEQUENCE</scope>
    <source>
        <strain evidence="4">Female2</strain>
        <tissue evidence="4">Blood</tissue>
    </source>
</reference>
<dbReference type="SMART" id="SM01039">
    <property type="entry name" value="BRICHOS"/>
    <property type="match status" value="1"/>
</dbReference>
<dbReference type="InterPro" id="IPR007084">
    <property type="entry name" value="BRICHOS_dom"/>
</dbReference>
<proteinExistence type="predicted"/>
<dbReference type="PROSITE" id="PS50869">
    <property type="entry name" value="BRICHOS"/>
    <property type="match status" value="1"/>
</dbReference>
<dbReference type="OrthoDB" id="8674753at2759"/>
<feature type="chain" id="PRO_5035776878" description="BRICHOS domain-containing protein" evidence="2">
    <location>
        <begin position="17"/>
        <end position="168"/>
    </location>
</feature>
<dbReference type="Pfam" id="PF04089">
    <property type="entry name" value="BRICHOS"/>
    <property type="match status" value="1"/>
</dbReference>
<feature type="domain" description="BRICHOS" evidence="3">
    <location>
        <begin position="50"/>
        <end position="140"/>
    </location>
</feature>
<evidence type="ECO:0000313" key="5">
    <source>
        <dbReference type="Proteomes" id="UP000812440"/>
    </source>
</evidence>
<evidence type="ECO:0000256" key="1">
    <source>
        <dbReference type="ARBA" id="ARBA00023157"/>
    </source>
</evidence>
<keyword evidence="2" id="KW-0732">Signal</keyword>
<feature type="signal peptide" evidence="2">
    <location>
        <begin position="1"/>
        <end position="16"/>
    </location>
</feature>
<dbReference type="AlphaFoldDB" id="A0A8T2JBG0"/>
<evidence type="ECO:0000313" key="4">
    <source>
        <dbReference type="EMBL" id="KAG8440907.1"/>
    </source>
</evidence>
<evidence type="ECO:0000256" key="2">
    <source>
        <dbReference type="SAM" id="SignalP"/>
    </source>
</evidence>
<organism evidence="4 5">
    <name type="scientific">Hymenochirus boettgeri</name>
    <name type="common">Congo dwarf clawed frog</name>
    <dbReference type="NCBI Taxonomy" id="247094"/>
    <lineage>
        <taxon>Eukaryota</taxon>
        <taxon>Metazoa</taxon>
        <taxon>Chordata</taxon>
        <taxon>Craniata</taxon>
        <taxon>Vertebrata</taxon>
        <taxon>Euteleostomi</taxon>
        <taxon>Amphibia</taxon>
        <taxon>Batrachia</taxon>
        <taxon>Anura</taxon>
        <taxon>Pipoidea</taxon>
        <taxon>Pipidae</taxon>
        <taxon>Pipinae</taxon>
        <taxon>Hymenochirus</taxon>
    </lineage>
</organism>
<dbReference type="InterPro" id="IPR051772">
    <property type="entry name" value="Gastrokine"/>
</dbReference>
<name>A0A8T2JBG0_9PIPI</name>
<dbReference type="EMBL" id="JAACNH010000006">
    <property type="protein sequence ID" value="KAG8440907.1"/>
    <property type="molecule type" value="Genomic_DNA"/>
</dbReference>
<dbReference type="Gene3D" id="3.30.390.150">
    <property type="match status" value="1"/>
</dbReference>
<evidence type="ECO:0000259" key="3">
    <source>
        <dbReference type="PROSITE" id="PS50869"/>
    </source>
</evidence>
<sequence>MKFLIVAFALLGVSLATGNIEINNVGDDGSDISQNININNQNNVANINNWNGLNSWDSICDFGSGFAATRMFSKKICVITKINPETFPNLTQLRAMAKDKQYKPSQKMNTYIVNQSTVSNFGEYGKHIESMCKGVPSYTAQEIPSFEEGFAVCQFNSVFSLIGINLCF</sequence>
<keyword evidence="5" id="KW-1185">Reference proteome</keyword>